<dbReference type="EMBL" id="JAPQKS010000007">
    <property type="protein sequence ID" value="KAJ5220238.1"/>
    <property type="molecule type" value="Genomic_DNA"/>
</dbReference>
<evidence type="ECO:0000256" key="1">
    <source>
        <dbReference type="SAM" id="MobiDB-lite"/>
    </source>
</evidence>
<reference evidence="2" key="2">
    <citation type="journal article" date="2023" name="IMA Fungus">
        <title>Comparative genomic study of the Penicillium genus elucidates a diverse pangenome and 15 lateral gene transfer events.</title>
        <authorList>
            <person name="Petersen C."/>
            <person name="Sorensen T."/>
            <person name="Nielsen M.R."/>
            <person name="Sondergaard T.E."/>
            <person name="Sorensen J.L."/>
            <person name="Fitzpatrick D.A."/>
            <person name="Frisvad J.C."/>
            <person name="Nielsen K.L."/>
        </authorList>
    </citation>
    <scope>NUCLEOTIDE SEQUENCE</scope>
    <source>
        <strain evidence="2">IBT 19713</strain>
    </source>
</reference>
<evidence type="ECO:0000313" key="2">
    <source>
        <dbReference type="EMBL" id="KAJ5220238.1"/>
    </source>
</evidence>
<dbReference type="OrthoDB" id="10261782at2759"/>
<dbReference type="InterPro" id="IPR038921">
    <property type="entry name" value="YOR389W-like"/>
</dbReference>
<accession>A0A9W9NKB5</accession>
<feature type="region of interest" description="Disordered" evidence="1">
    <location>
        <begin position="64"/>
        <end position="114"/>
    </location>
</feature>
<dbReference type="PANTHER" id="PTHR35204:SF1">
    <property type="entry name" value="ENTEROTOXIN"/>
    <property type="match status" value="1"/>
</dbReference>
<dbReference type="GeneID" id="83206041"/>
<gene>
    <name evidence="2" type="ORF">N7468_009442</name>
</gene>
<sequence length="484" mass="53030">MPTTSSTCSMTPCANGAPRSTTTASLSSLPACRPAPSSTTAPTASPPITGPEWLAFEPEHAIIFAGPRHGGGGPSPGPHRHGSDENPDLPKGPDELRRRTETGPFEKPPHYDGPGFLHTYAAAKDLRLLYVDGESAAKTEKGTLDSQDVVLLNITAGGFRGGDHDRAEKACTLANGDWGGKVDGLLRMEAGFEVILCDFERDLTLLRVSRVKMQNNQEREGEGRQRPGPTPDALRWLRAVSERYDGIGGHRVRLNFDSFVTAFSHDVDLFPGKGELPRLTGLDANEVKKIREEVFHAILTIDAAAPSWDWQATVDMIVKRYGDELSYFASGKVNSIESLRAQISLLMSPFIDYSGRNTTLEAERCATQFLPLQMQHSSSVPGRAVHHVALHICQTIFEAAGQDGLGPAIKSFQALVKQLDWTTWKACRGCQDNEICVVPIWPMGSVADYNNPKCKDASRPYDSDDESYWGRMPHSLEGDYLKWV</sequence>
<feature type="compositionally biased region" description="Low complexity" evidence="1">
    <location>
        <begin position="1"/>
        <end position="43"/>
    </location>
</feature>
<dbReference type="PANTHER" id="PTHR35204">
    <property type="entry name" value="YALI0A21131P"/>
    <property type="match status" value="1"/>
</dbReference>
<evidence type="ECO:0000313" key="3">
    <source>
        <dbReference type="Proteomes" id="UP001150941"/>
    </source>
</evidence>
<comment type="caution">
    <text evidence="2">The sequence shown here is derived from an EMBL/GenBank/DDBJ whole genome shotgun (WGS) entry which is preliminary data.</text>
</comment>
<reference evidence="2" key="1">
    <citation type="submission" date="2022-11" db="EMBL/GenBank/DDBJ databases">
        <authorList>
            <person name="Petersen C."/>
        </authorList>
    </citation>
    <scope>NUCLEOTIDE SEQUENCE</scope>
    <source>
        <strain evidence="2">IBT 19713</strain>
    </source>
</reference>
<dbReference type="AlphaFoldDB" id="A0A9W9NKB5"/>
<dbReference type="RefSeq" id="XP_058327068.1">
    <property type="nucleotide sequence ID" value="XM_058478738.1"/>
</dbReference>
<feature type="region of interest" description="Disordered" evidence="1">
    <location>
        <begin position="1"/>
        <end position="52"/>
    </location>
</feature>
<protein>
    <submittedName>
        <fullName evidence="2">Uncharacterized protein</fullName>
    </submittedName>
</protein>
<dbReference type="Proteomes" id="UP001150941">
    <property type="component" value="Unassembled WGS sequence"/>
</dbReference>
<feature type="compositionally biased region" description="Basic and acidic residues" evidence="1">
    <location>
        <begin position="91"/>
        <end position="101"/>
    </location>
</feature>
<organism evidence="2 3">
    <name type="scientific">Penicillium chermesinum</name>
    <dbReference type="NCBI Taxonomy" id="63820"/>
    <lineage>
        <taxon>Eukaryota</taxon>
        <taxon>Fungi</taxon>
        <taxon>Dikarya</taxon>
        <taxon>Ascomycota</taxon>
        <taxon>Pezizomycotina</taxon>
        <taxon>Eurotiomycetes</taxon>
        <taxon>Eurotiomycetidae</taxon>
        <taxon>Eurotiales</taxon>
        <taxon>Aspergillaceae</taxon>
        <taxon>Penicillium</taxon>
    </lineage>
</organism>
<proteinExistence type="predicted"/>
<name>A0A9W9NKB5_9EURO</name>
<keyword evidence="3" id="KW-1185">Reference proteome</keyword>